<dbReference type="Gene3D" id="2.60.40.10">
    <property type="entry name" value="Immunoglobulins"/>
    <property type="match status" value="1"/>
</dbReference>
<dbReference type="SUPFAM" id="SSF49478">
    <property type="entry name" value="Cna protein B-type domain"/>
    <property type="match status" value="1"/>
</dbReference>
<keyword evidence="1" id="KW-0645">Protease</keyword>
<sequence length="962" mass="108258">MAQASADASGNQRLLDAIKRISQSYQSQASPLPVQAQIPNGEELLLELSVEGYSIADILAIKSTGSAMINLEELALLLGFNIQYQADSNRYEGWFLTPENRFALPLTVNDENFVVQLGEQHYRLDTQQITQKQDQLYVEAGLLERWFGLQIKFQFDDLHVAISSQQPLPVITQIKRTEKPLTVRKQVGKASLPEQETDYKWLAPPSVDLQLQYSGDGDRNFANYSLLGSQDLLRGNAQFYLSGTQDQHLDQARITLSKQSAQPELLGALKATNVEVGDITPIVHGTGNTTGLSRGVRFDNKGPNSINSNRTLTLEGDIQPGWDIELFHNQLLIAKQSSDQQGRYQFNDVKLVYGDNRFEVVMYGPYGEVERRVESVYLDSRSLESDSTHYAFSIAELNTGVFSHYDRYESSEGWQASGTISRNFTPWLGLELGSSLIEGKQGRRHDLSLSSNLALGDFWLMDSQYQYGSLGDHSYQLGLRGGLGDHNLYGYFERQQLRNPEDWSQGNELTEYGIELGGQPQFGARYRLNYRVGGEVWESHSRDQQQWYAAANWQAWGLGFEHGQYWLDTSDSDAQLSGNLRISSNHMGHYLKFDTEFQSLPDWQLNLVGLEWSMPIAPVVSGELDLEYRPQIEELNTRASFTWHLEQLYLNTYSNWSSNDKWSFGLLAKVSIGYQTQADSLLVSRASLANQGTLLVTVFHDLNGNGIHEVNEPVLPGVKIRAPQSYRQAHTDRDGIATLYNMPALRSSDIIVDRDSIPEPFLIPATPGVSLQPKRGLISALSVPLVEATEVDGTLYQQDSEQPAAYVNLMLVDAQQQVVARTRSEFDGYYLFTDLLPGQYQLRLDADASPNLATKKLSQHQLDLTQPGTVVAGLDLNLINPKSRFTLNLGEFHSQQIMTLFVQLLNRQHFAIQQANAQLWSQQQNSKFQLNFNLYETRSAANNGCRTLMEYGVQCSVKQMSL</sequence>
<keyword evidence="1" id="KW-0121">Carboxypeptidase</keyword>
<dbReference type="InterPro" id="IPR013783">
    <property type="entry name" value="Ig-like_fold"/>
</dbReference>
<dbReference type="AlphaFoldDB" id="A0A4V5NW48"/>
<protein>
    <submittedName>
        <fullName evidence="1">Carboxypeptidase regulatory-like domain-containing protein</fullName>
    </submittedName>
</protein>
<proteinExistence type="predicted"/>
<keyword evidence="1" id="KW-0378">Hydrolase</keyword>
<name>A0A4V5NW48_9GAMM</name>
<keyword evidence="2" id="KW-1185">Reference proteome</keyword>
<dbReference type="RefSeq" id="WP_136863340.1">
    <property type="nucleotide sequence ID" value="NZ_SWCJ01000006.1"/>
</dbReference>
<comment type="caution">
    <text evidence="1">The sequence shown here is derived from an EMBL/GenBank/DDBJ whole genome shotgun (WGS) entry which is preliminary data.</text>
</comment>
<evidence type="ECO:0000313" key="1">
    <source>
        <dbReference type="EMBL" id="TKB54954.1"/>
    </source>
</evidence>
<dbReference type="GO" id="GO:0004180">
    <property type="term" value="F:carboxypeptidase activity"/>
    <property type="evidence" value="ECO:0007669"/>
    <property type="project" value="UniProtKB-KW"/>
</dbReference>
<accession>A0A4V5NW48</accession>
<dbReference type="EMBL" id="SWCJ01000006">
    <property type="protein sequence ID" value="TKB54954.1"/>
    <property type="molecule type" value="Genomic_DNA"/>
</dbReference>
<reference evidence="1 2" key="1">
    <citation type="submission" date="2019-04" db="EMBL/GenBank/DDBJ databases">
        <authorList>
            <person name="Hwang J.C."/>
        </authorList>
    </citation>
    <scope>NUCLEOTIDE SEQUENCE [LARGE SCALE GENOMIC DNA]</scope>
    <source>
        <strain evidence="1 2">IMCC35002</strain>
    </source>
</reference>
<dbReference type="OrthoDB" id="121544at2"/>
<gene>
    <name evidence="1" type="ORF">FCL42_10320</name>
</gene>
<dbReference type="Proteomes" id="UP000305675">
    <property type="component" value="Unassembled WGS sequence"/>
</dbReference>
<organism evidence="1 2">
    <name type="scientific">Ferrimonas aestuarii</name>
    <dbReference type="NCBI Taxonomy" id="2569539"/>
    <lineage>
        <taxon>Bacteria</taxon>
        <taxon>Pseudomonadati</taxon>
        <taxon>Pseudomonadota</taxon>
        <taxon>Gammaproteobacteria</taxon>
        <taxon>Alteromonadales</taxon>
        <taxon>Ferrimonadaceae</taxon>
        <taxon>Ferrimonas</taxon>
    </lineage>
</organism>
<evidence type="ECO:0000313" key="2">
    <source>
        <dbReference type="Proteomes" id="UP000305675"/>
    </source>
</evidence>